<proteinExistence type="predicted"/>
<dbReference type="Proteomes" id="UP000309133">
    <property type="component" value="Unassembled WGS sequence"/>
</dbReference>
<sequence>MTTVIPNITRGAKMAGLLVYLAGDGRKDEHEEQHIVSGDEATVTFFGHGVLDRATALAIAEELDQPRKAFGTEVTRLMTVQDPDGGEPIKARVPASVWHASLSLSAEEGQLSDEKWAAIADDFVDAMGFSETTGEAPCRWVAIRHGVSSNGNDHIHIAVSLVREDGTKASTHNDFRKAQNAARDLEKKYGLRILESRENGLGERGVKPGERARAERAGAVEVDSHRLERLVRGAAAASTTEASFLQRMGGQGVLIRPRFAAGRDDVIAGYSVALRPAKGDRPVWYGGGRLARDLTLPRLRGGWTDSVEAAAAAVGEWQSAFRNPWRYSSSQSGQPSQQPSATDQRELAAEVAKLAQQLKAVPVDDRVAWSLAAREVSGVFAAWSMKLEPTPGKLAATARSLAKSAHLPAHEVKAPSFKLHSLSSVASLLALADPKMSQAAADAALIQQVGRAVVAILEAHRAAGEAQRAEQLADTMRTHVVALRDELRALQVAASDFPEALADSLNRPARSGKPIRRSWSDDEVARRARDRVDKSTRGYGL</sequence>
<dbReference type="AlphaFoldDB" id="A0A4S4FQI8"/>
<feature type="region of interest" description="Disordered" evidence="1">
    <location>
        <begin position="504"/>
        <end position="541"/>
    </location>
</feature>
<accession>A0A4S4FQI8</accession>
<reference evidence="3 4" key="1">
    <citation type="submission" date="2019-04" db="EMBL/GenBank/DDBJ databases">
        <authorList>
            <person name="Jiang L."/>
        </authorList>
    </citation>
    <scope>NUCLEOTIDE SEQUENCE [LARGE SCALE GENOMIC DNA]</scope>
    <source>
        <strain evidence="3 4">YIM 131853</strain>
    </source>
</reference>
<evidence type="ECO:0000259" key="2">
    <source>
        <dbReference type="Pfam" id="PF03432"/>
    </source>
</evidence>
<dbReference type="EMBL" id="SSSM01000001">
    <property type="protein sequence ID" value="THG32863.1"/>
    <property type="molecule type" value="Genomic_DNA"/>
</dbReference>
<name>A0A4S4FQI8_9MICO</name>
<evidence type="ECO:0000256" key="1">
    <source>
        <dbReference type="SAM" id="MobiDB-lite"/>
    </source>
</evidence>
<organism evidence="3 4">
    <name type="scientific">Naasia lichenicola</name>
    <dbReference type="NCBI Taxonomy" id="2565933"/>
    <lineage>
        <taxon>Bacteria</taxon>
        <taxon>Bacillati</taxon>
        <taxon>Actinomycetota</taxon>
        <taxon>Actinomycetes</taxon>
        <taxon>Micrococcales</taxon>
        <taxon>Microbacteriaceae</taxon>
        <taxon>Naasia</taxon>
    </lineage>
</organism>
<gene>
    <name evidence="3" type="ORF">E6C64_00330</name>
</gene>
<dbReference type="Pfam" id="PF03432">
    <property type="entry name" value="Relaxase"/>
    <property type="match status" value="1"/>
</dbReference>
<dbReference type="OrthoDB" id="4382201at2"/>
<feature type="compositionally biased region" description="Basic and acidic residues" evidence="1">
    <location>
        <begin position="518"/>
        <end position="541"/>
    </location>
</feature>
<protein>
    <submittedName>
        <fullName evidence="3">Relaxase</fullName>
    </submittedName>
</protein>
<keyword evidence="4" id="KW-1185">Reference proteome</keyword>
<evidence type="ECO:0000313" key="4">
    <source>
        <dbReference type="Proteomes" id="UP000309133"/>
    </source>
</evidence>
<dbReference type="InterPro" id="IPR005094">
    <property type="entry name" value="Endonuclease_MobA/VirD2"/>
</dbReference>
<dbReference type="RefSeq" id="WP_136425644.1">
    <property type="nucleotide sequence ID" value="NZ_SSSM01000001.1"/>
</dbReference>
<evidence type="ECO:0000313" key="3">
    <source>
        <dbReference type="EMBL" id="THG32863.1"/>
    </source>
</evidence>
<feature type="region of interest" description="Disordered" evidence="1">
    <location>
        <begin position="325"/>
        <end position="345"/>
    </location>
</feature>
<feature type="domain" description="MobA/VirD2-like nuclease" evidence="2">
    <location>
        <begin position="96"/>
        <end position="191"/>
    </location>
</feature>
<feature type="compositionally biased region" description="Low complexity" evidence="1">
    <location>
        <begin position="328"/>
        <end position="340"/>
    </location>
</feature>
<comment type="caution">
    <text evidence="3">The sequence shown here is derived from an EMBL/GenBank/DDBJ whole genome shotgun (WGS) entry which is preliminary data.</text>
</comment>